<organism evidence="2 3">
    <name type="scientific">Chromohalobacter japonicus</name>
    <dbReference type="NCBI Taxonomy" id="223900"/>
    <lineage>
        <taxon>Bacteria</taxon>
        <taxon>Pseudomonadati</taxon>
        <taxon>Pseudomonadota</taxon>
        <taxon>Gammaproteobacteria</taxon>
        <taxon>Oceanospirillales</taxon>
        <taxon>Halomonadaceae</taxon>
        <taxon>Chromohalobacter</taxon>
    </lineage>
</organism>
<dbReference type="PANTHER" id="PTHR41795">
    <property type="entry name" value="EXOPOLYSACCHARIDE SYNTHESIS PROTEIN"/>
    <property type="match status" value="1"/>
</dbReference>
<feature type="transmembrane region" description="Helical" evidence="1">
    <location>
        <begin position="171"/>
        <end position="190"/>
    </location>
</feature>
<dbReference type="Proteomes" id="UP000186806">
    <property type="component" value="Unassembled WGS sequence"/>
</dbReference>
<name>A0A1Q8TDE2_9GAMM</name>
<reference evidence="2 3" key="1">
    <citation type="submission" date="2016-12" db="EMBL/GenBank/DDBJ databases">
        <title>Draft genome sequences of strains Salinicola socius SMB35, Salinicola sp. MH3R3-1 and Chromohalobacter sp. SMB17 from the Verkhnekamsk potash mining region of Russia.</title>
        <authorList>
            <person name="Mavrodi D.V."/>
            <person name="Olsson B.E."/>
            <person name="Korsakova E.S."/>
            <person name="Pyankova A."/>
            <person name="Mavrodi O.V."/>
            <person name="Plotnikova E.G."/>
        </authorList>
    </citation>
    <scope>NUCLEOTIDE SEQUENCE [LARGE SCALE GENOMIC DNA]</scope>
    <source>
        <strain evidence="2 3">SMB17</strain>
    </source>
</reference>
<dbReference type="PANTHER" id="PTHR41795:SF1">
    <property type="entry name" value="EXOPOLYSACCHARIDE SYNTHESIS PROTEIN"/>
    <property type="match status" value="1"/>
</dbReference>
<dbReference type="STRING" id="223900.GCA_000821045_01571"/>
<dbReference type="Pfam" id="PF06055">
    <property type="entry name" value="ExoD"/>
    <property type="match status" value="1"/>
</dbReference>
<proteinExistence type="predicted"/>
<keyword evidence="1" id="KW-0472">Membrane</keyword>
<keyword evidence="3" id="KW-1185">Reference proteome</keyword>
<accession>A0A1Q8TDE2</accession>
<comment type="caution">
    <text evidence="2">The sequence shown here is derived from an EMBL/GenBank/DDBJ whole genome shotgun (WGS) entry which is preliminary data.</text>
</comment>
<keyword evidence="1" id="KW-0812">Transmembrane</keyword>
<dbReference type="PIRSF" id="PIRSF033239">
    <property type="entry name" value="ExoD"/>
    <property type="match status" value="1"/>
</dbReference>
<keyword evidence="1" id="KW-1133">Transmembrane helix</keyword>
<evidence type="ECO:0000256" key="1">
    <source>
        <dbReference type="SAM" id="Phobius"/>
    </source>
</evidence>
<dbReference type="OrthoDB" id="8635607at2"/>
<feature type="transmembrane region" description="Helical" evidence="1">
    <location>
        <begin position="57"/>
        <end position="75"/>
    </location>
</feature>
<dbReference type="RefSeq" id="WP_040242349.1">
    <property type="nucleotide sequence ID" value="NZ_JBQCXM010000004.1"/>
</dbReference>
<gene>
    <name evidence="2" type="ORF">BTW10_08420</name>
</gene>
<feature type="transmembrane region" description="Helical" evidence="1">
    <location>
        <begin position="120"/>
        <end position="140"/>
    </location>
</feature>
<dbReference type="AlphaFoldDB" id="A0A1Q8TDE2"/>
<sequence length="191" mass="20807">MESRISLTQLLETLDDSNDGKTIHLQDIVDTFRSRGFGPLVTLPALLALLPTGGVPGVPTLCAIFIALIAVQQLFGRQSPWLPRKLRKRGISHDKLHRTVKRVRPWTQRIDKLLAQRLEILLHPVARRLIAVLVIALALAMIPLELLPFAAAMPALAITVIGLGMTADDGLLLLIGVLMAAGLAVSAFWLL</sequence>
<protein>
    <submittedName>
        <fullName evidence="2">Exopolysaccharide biosynthesis protein exod</fullName>
    </submittedName>
</protein>
<dbReference type="EMBL" id="MSDQ01000020">
    <property type="protein sequence ID" value="OLO11648.1"/>
    <property type="molecule type" value="Genomic_DNA"/>
</dbReference>
<evidence type="ECO:0000313" key="3">
    <source>
        <dbReference type="Proteomes" id="UP000186806"/>
    </source>
</evidence>
<dbReference type="InterPro" id="IPR010331">
    <property type="entry name" value="ExoD"/>
</dbReference>
<evidence type="ECO:0000313" key="2">
    <source>
        <dbReference type="EMBL" id="OLO11648.1"/>
    </source>
</evidence>